<protein>
    <submittedName>
        <fullName evidence="1">Uncharacterized protein</fullName>
    </submittedName>
</protein>
<evidence type="ECO:0000313" key="2">
    <source>
        <dbReference type="Proteomes" id="UP000009022"/>
    </source>
</evidence>
<evidence type="ECO:0000313" key="1">
    <source>
        <dbReference type="EMBL" id="EDV29182.1"/>
    </source>
</evidence>
<accession>B3RKL1</accession>
<dbReference type="RefSeq" id="XP_002108384.1">
    <property type="nucleotide sequence ID" value="XM_002108348.1"/>
</dbReference>
<dbReference type="CTD" id="6750329"/>
<dbReference type="PANTHER" id="PTHR35205">
    <property type="entry name" value="NB-ARC AND TPR DOMAIN PROTEIN"/>
    <property type="match status" value="1"/>
</dbReference>
<gene>
    <name evidence="1" type="ORF">TRIADDRAFT_52810</name>
</gene>
<dbReference type="PANTHER" id="PTHR35205:SF1">
    <property type="entry name" value="ZU5 DOMAIN-CONTAINING PROTEIN"/>
    <property type="match status" value="1"/>
</dbReference>
<dbReference type="InParanoid" id="B3RKL1"/>
<dbReference type="AlphaFoldDB" id="B3RKL1"/>
<keyword evidence="2" id="KW-1185">Reference proteome</keyword>
<organism evidence="1 2">
    <name type="scientific">Trichoplax adhaerens</name>
    <name type="common">Trichoplax reptans</name>
    <dbReference type="NCBI Taxonomy" id="10228"/>
    <lineage>
        <taxon>Eukaryota</taxon>
        <taxon>Metazoa</taxon>
        <taxon>Placozoa</taxon>
        <taxon>Uniplacotomia</taxon>
        <taxon>Trichoplacea</taxon>
        <taxon>Trichoplacidae</taxon>
        <taxon>Trichoplax</taxon>
    </lineage>
</organism>
<dbReference type="KEGG" id="tad:TRIADDRAFT_52810"/>
<sequence length="261" mass="30122">MPHEECLHGSTVSDLLFRQFGMEGCYYVKIATINAYPNQYDNDQGLAGDETILDTHDIHYHLKERSYKREAHPLLFSGIISGYPRVVKRCSSCDDHIITISQVLQVQLMIPSQCLADDVEIALTVYYIDPPYTDNLQMKNDDGYLIYVSPIIRLEPMDCFTNETLRQIPKDFKFTSLSAAELEKQIMENGLYQITFNEDGLNCKNSKLLEQTININWNVTLCYYLHYQCFIISPNRKSTDVANRIVTPIGDQRESNPKYYS</sequence>
<dbReference type="HOGENOM" id="CLU_1066809_0_0_1"/>
<dbReference type="PhylomeDB" id="B3RKL1"/>
<proteinExistence type="predicted"/>
<dbReference type="EMBL" id="DS985241">
    <property type="protein sequence ID" value="EDV29182.1"/>
    <property type="molecule type" value="Genomic_DNA"/>
</dbReference>
<name>B3RKL1_TRIAD</name>
<dbReference type="Proteomes" id="UP000009022">
    <property type="component" value="Unassembled WGS sequence"/>
</dbReference>
<reference evidence="1 2" key="1">
    <citation type="journal article" date="2008" name="Nature">
        <title>The Trichoplax genome and the nature of placozoans.</title>
        <authorList>
            <person name="Srivastava M."/>
            <person name="Begovic E."/>
            <person name="Chapman J."/>
            <person name="Putnam N.H."/>
            <person name="Hellsten U."/>
            <person name="Kawashima T."/>
            <person name="Kuo A."/>
            <person name="Mitros T."/>
            <person name="Salamov A."/>
            <person name="Carpenter M.L."/>
            <person name="Signorovitch A.Y."/>
            <person name="Moreno M.A."/>
            <person name="Kamm K."/>
            <person name="Grimwood J."/>
            <person name="Schmutz J."/>
            <person name="Shapiro H."/>
            <person name="Grigoriev I.V."/>
            <person name="Buss L.W."/>
            <person name="Schierwater B."/>
            <person name="Dellaporta S.L."/>
            <person name="Rokhsar D.S."/>
        </authorList>
    </citation>
    <scope>NUCLEOTIDE SEQUENCE [LARGE SCALE GENOMIC DNA]</scope>
    <source>
        <strain evidence="1 2">Grell-BS-1999</strain>
    </source>
</reference>
<dbReference type="GeneID" id="6750329"/>